<evidence type="ECO:0000313" key="4">
    <source>
        <dbReference type="Proteomes" id="UP000703893"/>
    </source>
</evidence>
<name>A0A938BN77_9BACT</name>
<comment type="caution">
    <text evidence="3">The sequence shown here is derived from an EMBL/GenBank/DDBJ whole genome shotgun (WGS) entry which is preliminary data.</text>
</comment>
<gene>
    <name evidence="3" type="ORF">FJZ00_06610</name>
</gene>
<keyword evidence="2" id="KW-0472">Membrane</keyword>
<dbReference type="Proteomes" id="UP000703893">
    <property type="component" value="Unassembled WGS sequence"/>
</dbReference>
<dbReference type="PANTHER" id="PTHR33219">
    <property type="entry name" value="YLMG HOMOLOG PROTEIN 2, CHLOROPLASTIC"/>
    <property type="match status" value="1"/>
</dbReference>
<proteinExistence type="inferred from homology"/>
<organism evidence="3 4">
    <name type="scientific">Candidatus Tanganyikabacteria bacterium</name>
    <dbReference type="NCBI Taxonomy" id="2961651"/>
    <lineage>
        <taxon>Bacteria</taxon>
        <taxon>Bacillati</taxon>
        <taxon>Candidatus Sericytochromatia</taxon>
        <taxon>Candidatus Tanganyikabacteria</taxon>
    </lineage>
</organism>
<evidence type="ECO:0000313" key="3">
    <source>
        <dbReference type="EMBL" id="MBM3274805.1"/>
    </source>
</evidence>
<accession>A0A938BN77</accession>
<dbReference type="AlphaFoldDB" id="A0A938BN77"/>
<feature type="transmembrane region" description="Helical" evidence="2">
    <location>
        <begin position="15"/>
        <end position="33"/>
    </location>
</feature>
<evidence type="ECO:0000256" key="1">
    <source>
        <dbReference type="ARBA" id="ARBA00010894"/>
    </source>
</evidence>
<dbReference type="Pfam" id="PF02325">
    <property type="entry name" value="CCB3_YggT"/>
    <property type="match status" value="1"/>
</dbReference>
<keyword evidence="2" id="KW-0812">Transmembrane</keyword>
<protein>
    <submittedName>
        <fullName evidence="3">YggT family protein</fullName>
    </submittedName>
</protein>
<keyword evidence="2" id="KW-1133">Transmembrane helix</keyword>
<dbReference type="EMBL" id="VGJX01000334">
    <property type="protein sequence ID" value="MBM3274805.1"/>
    <property type="molecule type" value="Genomic_DNA"/>
</dbReference>
<evidence type="ECO:0000256" key="2">
    <source>
        <dbReference type="SAM" id="Phobius"/>
    </source>
</evidence>
<dbReference type="PANTHER" id="PTHR33219:SF14">
    <property type="entry name" value="PROTEIN COFACTOR ASSEMBLY OF COMPLEX C SUBUNIT B CCB3, CHLOROPLASTIC-RELATED"/>
    <property type="match status" value="1"/>
</dbReference>
<dbReference type="GO" id="GO:0016020">
    <property type="term" value="C:membrane"/>
    <property type="evidence" value="ECO:0007669"/>
    <property type="project" value="InterPro"/>
</dbReference>
<dbReference type="InterPro" id="IPR003425">
    <property type="entry name" value="CCB3/YggT"/>
</dbReference>
<reference evidence="3 4" key="1">
    <citation type="submission" date="2019-03" db="EMBL/GenBank/DDBJ databases">
        <title>Lake Tanganyika Metagenome-Assembled Genomes (MAGs).</title>
        <authorList>
            <person name="Tran P."/>
        </authorList>
    </citation>
    <scope>NUCLEOTIDE SEQUENCE [LARGE SCALE GENOMIC DNA]</scope>
    <source>
        <strain evidence="3">K_DeepCast_65m_m2_236</strain>
    </source>
</reference>
<comment type="similarity">
    <text evidence="1">Belongs to the YggT family.</text>
</comment>
<sequence length="99" mass="11148">MSSEFYGILSNVLDGVFRLYFLLLMAWVILSWIPGMDRSHPIVQVVNRVVEPTVTPFRRLLPGIGPFDISPILAFAVYQVLYQFLQAGLMQLAGLSADF</sequence>